<reference evidence="1 2" key="1">
    <citation type="submission" date="2017-06" db="EMBL/GenBank/DDBJ databases">
        <title>Raineya orbicola gen. nov., sp. nov. a slightly thermophilic bacterium of the phylum Bacteroidetes and the description of Raineyaceae fam. nov.</title>
        <authorList>
            <person name="Albuquerque L."/>
            <person name="Polonia A.R.M."/>
            <person name="Barroso C."/>
            <person name="Froufe H.J.C."/>
            <person name="Lage O."/>
            <person name="Lobo-Da-Cunha A."/>
            <person name="Egas C."/>
            <person name="Da Costa M.S."/>
        </authorList>
    </citation>
    <scope>NUCLEOTIDE SEQUENCE [LARGE SCALE GENOMIC DNA]</scope>
    <source>
        <strain evidence="1 2">SPSPC-11</strain>
    </source>
</reference>
<evidence type="ECO:0008006" key="3">
    <source>
        <dbReference type="Google" id="ProtNLM"/>
    </source>
</evidence>
<organism evidence="1 2">
    <name type="scientific">Raineya orbicola</name>
    <dbReference type="NCBI Taxonomy" id="2016530"/>
    <lineage>
        <taxon>Bacteria</taxon>
        <taxon>Pseudomonadati</taxon>
        <taxon>Bacteroidota</taxon>
        <taxon>Cytophagia</taxon>
        <taxon>Cytophagales</taxon>
        <taxon>Raineyaceae</taxon>
        <taxon>Raineya</taxon>
    </lineage>
</organism>
<protein>
    <recommendedName>
        <fullName evidence="3">DUF4177 domain-containing protein</fullName>
    </recommendedName>
</protein>
<keyword evidence="2" id="KW-1185">Reference proteome</keyword>
<sequence>METKVINKAVNLTQTTAIDFKEVEDMLKNGWQIKETHSNVELVADKHILYITFTFVKS</sequence>
<dbReference type="AlphaFoldDB" id="A0A2N3IC20"/>
<comment type="caution">
    <text evidence="1">The sequence shown here is derived from an EMBL/GenBank/DDBJ whole genome shotgun (WGS) entry which is preliminary data.</text>
</comment>
<evidence type="ECO:0000313" key="2">
    <source>
        <dbReference type="Proteomes" id="UP000233387"/>
    </source>
</evidence>
<dbReference type="RefSeq" id="WP_165778115.1">
    <property type="nucleotide sequence ID" value="NZ_NKXO01000030.1"/>
</dbReference>
<accession>A0A2N3IC20</accession>
<proteinExistence type="predicted"/>
<dbReference type="Proteomes" id="UP000233387">
    <property type="component" value="Unassembled WGS sequence"/>
</dbReference>
<gene>
    <name evidence="1" type="ORF">Rain11_1898</name>
</gene>
<dbReference type="EMBL" id="NKXO01000030">
    <property type="protein sequence ID" value="PKQ67808.1"/>
    <property type="molecule type" value="Genomic_DNA"/>
</dbReference>
<evidence type="ECO:0000313" key="1">
    <source>
        <dbReference type="EMBL" id="PKQ67808.1"/>
    </source>
</evidence>
<name>A0A2N3IC20_9BACT</name>